<dbReference type="Pfam" id="PF05378">
    <property type="entry name" value="Hydant_A_N"/>
    <property type="match status" value="1"/>
</dbReference>
<protein>
    <submittedName>
        <fullName evidence="4">Hydantoinase/oxoprolinase family protein</fullName>
    </submittedName>
</protein>
<feature type="domain" description="Hydantoinase A/oxoprolinase" evidence="1">
    <location>
        <begin position="204"/>
        <end position="485"/>
    </location>
</feature>
<comment type="caution">
    <text evidence="4">The sequence shown here is derived from an EMBL/GenBank/DDBJ whole genome shotgun (WGS) entry which is preliminary data.</text>
</comment>
<name>A0A4Z0KGE7_BREAU</name>
<dbReference type="GO" id="GO:0006749">
    <property type="term" value="P:glutathione metabolic process"/>
    <property type="evidence" value="ECO:0007669"/>
    <property type="project" value="TreeGrafter"/>
</dbReference>
<dbReference type="GO" id="GO:0005829">
    <property type="term" value="C:cytosol"/>
    <property type="evidence" value="ECO:0007669"/>
    <property type="project" value="TreeGrafter"/>
</dbReference>
<dbReference type="RefSeq" id="WP_135448487.1">
    <property type="nucleotide sequence ID" value="NZ_RHFF01000031.1"/>
</dbReference>
<gene>
    <name evidence="4" type="ORF">EB834_19415</name>
</gene>
<dbReference type="GO" id="GO:0017168">
    <property type="term" value="F:5-oxoprolinase (ATP-hydrolyzing) activity"/>
    <property type="evidence" value="ECO:0007669"/>
    <property type="project" value="TreeGrafter"/>
</dbReference>
<dbReference type="InterPro" id="IPR043129">
    <property type="entry name" value="ATPase_NBD"/>
</dbReference>
<dbReference type="InterPro" id="IPR045079">
    <property type="entry name" value="Oxoprolinase-like"/>
</dbReference>
<proteinExistence type="predicted"/>
<organism evidence="4 5">
    <name type="scientific">Brevibacterium aurantiacum</name>
    <dbReference type="NCBI Taxonomy" id="273384"/>
    <lineage>
        <taxon>Bacteria</taxon>
        <taxon>Bacillati</taxon>
        <taxon>Actinomycetota</taxon>
        <taxon>Actinomycetes</taxon>
        <taxon>Micrococcales</taxon>
        <taxon>Brevibacteriaceae</taxon>
        <taxon>Brevibacterium</taxon>
    </lineage>
</organism>
<feature type="domain" description="Acetophenone carboxylase-like C-terminal" evidence="3">
    <location>
        <begin position="547"/>
        <end position="666"/>
    </location>
</feature>
<dbReference type="InterPro" id="IPR008040">
    <property type="entry name" value="Hydant_A_N"/>
</dbReference>
<dbReference type="PANTHER" id="PTHR11365">
    <property type="entry name" value="5-OXOPROLINASE RELATED"/>
    <property type="match status" value="1"/>
</dbReference>
<dbReference type="InterPro" id="IPR002821">
    <property type="entry name" value="Hydantoinase_A"/>
</dbReference>
<evidence type="ECO:0000259" key="1">
    <source>
        <dbReference type="Pfam" id="PF01968"/>
    </source>
</evidence>
<dbReference type="Pfam" id="PF01968">
    <property type="entry name" value="Hydantoinase_A"/>
    <property type="match status" value="1"/>
</dbReference>
<sequence>MKESLQIAVDTGGTFTDVAIRGEDGSLFVWKVPSTPDSPDDAVIDGVTGAIEELGADITSISQFVHGTTVATNTVITRTGARVGLVTTAGFRDMLTIGHQARPSLYDQHHQRSKPLVPDELISEVSERVSADATIIRPVERDEIIDLATRIRARELDVLVVSFLNAFVNPENERNAVAILKELGAAPEIFAASSISTEMREYERTSTGTINAYVQPKIAGYVGRLAQRIREIDVSAPLWIMQSNGGLLTPDHASEHAARTALSGLAGGVVGSAMWADQLGLDKAVSFDIGGTSTDIALIRDGQPDETMAGQIDDLPLQLPSVDVHTIGAGGGSIAWLDSGGGLRVGPQSAGAVPGPVCYRRGGLDLTVTDAHAVLGRLGSSLLGGRFELDLAAARQRMTEWGDSLGLSTEDAAEGILRVINATMARGIRKVSVERGVDVRNCALIAFGGAGPLHGSDLLRELDMKSAVIPPMPGIASAVGMLDAPERHDFSSPVDVLGPEDHGSIAMVHSDLATRAESAMDCPDPNLSYLVDARYVGQSYELTIPYVADWESQRKILDSAHAERYGFSDASAEMEIVVARLVARGEESAKLQSRETNDGGMLSPVELRQVYIQGSWKQVPVYERADLSTGTSLCGPFIVNQLDSTTYVGPDQLCRVDEFGFMHLTEGI</sequence>
<feature type="domain" description="Hydantoinase/oxoprolinase N-terminal" evidence="2">
    <location>
        <begin position="7"/>
        <end position="183"/>
    </location>
</feature>
<evidence type="ECO:0000313" key="4">
    <source>
        <dbReference type="EMBL" id="TGD36506.1"/>
    </source>
</evidence>
<evidence type="ECO:0000313" key="5">
    <source>
        <dbReference type="Proteomes" id="UP000297736"/>
    </source>
</evidence>
<accession>A0A4Z0KGE7</accession>
<dbReference type="InterPro" id="IPR049517">
    <property type="entry name" value="ACX-like_C"/>
</dbReference>
<dbReference type="Proteomes" id="UP000297736">
    <property type="component" value="Unassembled WGS sequence"/>
</dbReference>
<dbReference type="AlphaFoldDB" id="A0A4Z0KGE7"/>
<reference evidence="4 5" key="1">
    <citation type="submission" date="2018-10" db="EMBL/GenBank/DDBJ databases">
        <title>Brevibacterium genomes from Austrain hard cheese rinds.</title>
        <authorList>
            <person name="Anast J.M."/>
            <person name="Dzieciol M."/>
            <person name="Schultz D.L."/>
            <person name="Mann E."/>
            <person name="Wagner M."/>
            <person name="Schmitz-Esser S."/>
        </authorList>
    </citation>
    <scope>NUCLEOTIDE SEQUENCE [LARGE SCALE GENOMIC DNA]</scope>
    <source>
        <strain evidence="4 5">L261</strain>
    </source>
</reference>
<dbReference type="Pfam" id="PF19278">
    <property type="entry name" value="Hydant_A_C"/>
    <property type="match status" value="1"/>
</dbReference>
<dbReference type="PANTHER" id="PTHR11365:SF23">
    <property type="entry name" value="HYPOTHETICAL 5-OXOPROLINASE (EUROFUNG)-RELATED"/>
    <property type="match status" value="1"/>
</dbReference>
<dbReference type="EMBL" id="RHFF01000031">
    <property type="protein sequence ID" value="TGD36506.1"/>
    <property type="molecule type" value="Genomic_DNA"/>
</dbReference>
<evidence type="ECO:0000259" key="3">
    <source>
        <dbReference type="Pfam" id="PF19278"/>
    </source>
</evidence>
<evidence type="ECO:0000259" key="2">
    <source>
        <dbReference type="Pfam" id="PF05378"/>
    </source>
</evidence>
<dbReference type="SUPFAM" id="SSF53067">
    <property type="entry name" value="Actin-like ATPase domain"/>
    <property type="match status" value="1"/>
</dbReference>